<dbReference type="EMBL" id="CAFBMK010000369">
    <property type="protein sequence ID" value="CAB4953358.1"/>
    <property type="molecule type" value="Genomic_DNA"/>
</dbReference>
<dbReference type="AlphaFoldDB" id="A0A6J7KB94"/>
<proteinExistence type="predicted"/>
<reference evidence="2" key="1">
    <citation type="submission" date="2020-05" db="EMBL/GenBank/DDBJ databases">
        <authorList>
            <person name="Chiriac C."/>
            <person name="Salcher M."/>
            <person name="Ghai R."/>
            <person name="Kavagutti S V."/>
        </authorList>
    </citation>
    <scope>NUCLEOTIDE SEQUENCE</scope>
</reference>
<organism evidence="2">
    <name type="scientific">freshwater metagenome</name>
    <dbReference type="NCBI Taxonomy" id="449393"/>
    <lineage>
        <taxon>unclassified sequences</taxon>
        <taxon>metagenomes</taxon>
        <taxon>ecological metagenomes</taxon>
    </lineage>
</organism>
<accession>A0A6J7KB94</accession>
<gene>
    <name evidence="2" type="ORF">UFOPK3564_03616</name>
</gene>
<feature type="compositionally biased region" description="Basic and acidic residues" evidence="1">
    <location>
        <begin position="142"/>
        <end position="151"/>
    </location>
</feature>
<evidence type="ECO:0000256" key="1">
    <source>
        <dbReference type="SAM" id="MobiDB-lite"/>
    </source>
</evidence>
<sequence>MLTPSETRAREARERVVTLETVMAGRLRENGHGDAKDWFSVLYQHTTIPRLQAMDKFPRRGRTVPSERVWSVDGLPCASLDEAVERLNIPAVLTDEEREVLDRVPVEWTLLVPFRKAIGEELGRQIGTTILMLRQKGAIENELRPGPERRQPWLRRAPSLPASLESQKEGAAV</sequence>
<feature type="region of interest" description="Disordered" evidence="1">
    <location>
        <begin position="142"/>
        <end position="173"/>
    </location>
</feature>
<name>A0A6J7KB94_9ZZZZ</name>
<evidence type="ECO:0000313" key="2">
    <source>
        <dbReference type="EMBL" id="CAB4953358.1"/>
    </source>
</evidence>
<protein>
    <submittedName>
        <fullName evidence="2">Unannotated protein</fullName>
    </submittedName>
</protein>